<dbReference type="AlphaFoldDB" id="A0A0D0BV03"/>
<feature type="region of interest" description="Disordered" evidence="1">
    <location>
        <begin position="1"/>
        <end position="68"/>
    </location>
</feature>
<feature type="compositionally biased region" description="Acidic residues" evidence="1">
    <location>
        <begin position="49"/>
        <end position="68"/>
    </location>
</feature>
<feature type="compositionally biased region" description="Basic and acidic residues" evidence="1">
    <location>
        <begin position="11"/>
        <end position="29"/>
    </location>
</feature>
<dbReference type="EMBL" id="KN828239">
    <property type="protein sequence ID" value="KIK75257.1"/>
    <property type="molecule type" value="Genomic_DNA"/>
</dbReference>
<name>A0A0D0BV03_9AGAM</name>
<organism evidence="2 3">
    <name type="scientific">Paxillus rubicundulus Ve08.2h10</name>
    <dbReference type="NCBI Taxonomy" id="930991"/>
    <lineage>
        <taxon>Eukaryota</taxon>
        <taxon>Fungi</taxon>
        <taxon>Dikarya</taxon>
        <taxon>Basidiomycota</taxon>
        <taxon>Agaricomycotina</taxon>
        <taxon>Agaricomycetes</taxon>
        <taxon>Agaricomycetidae</taxon>
        <taxon>Boletales</taxon>
        <taxon>Paxilineae</taxon>
        <taxon>Paxillaceae</taxon>
        <taxon>Paxillus</taxon>
    </lineage>
</organism>
<dbReference type="Proteomes" id="UP000054538">
    <property type="component" value="Unassembled WGS sequence"/>
</dbReference>
<sequence>MARGPFSRTILEGETKGPVELDPNKEGANQRRTAAKGKRKATPDHGLTDVEESEEGQADWTDEEELDI</sequence>
<protein>
    <submittedName>
        <fullName evidence="2">Unplaced genomic scaffold scaffold_3417, whole genome shotgun sequence</fullName>
    </submittedName>
</protein>
<evidence type="ECO:0000256" key="1">
    <source>
        <dbReference type="SAM" id="MobiDB-lite"/>
    </source>
</evidence>
<proteinExistence type="predicted"/>
<evidence type="ECO:0000313" key="3">
    <source>
        <dbReference type="Proteomes" id="UP000054538"/>
    </source>
</evidence>
<accession>A0A0D0BV03</accession>
<dbReference type="InParanoid" id="A0A0D0BV03"/>
<reference evidence="3" key="2">
    <citation type="submission" date="2015-01" db="EMBL/GenBank/DDBJ databases">
        <title>Evolutionary Origins and Diversification of the Mycorrhizal Mutualists.</title>
        <authorList>
            <consortium name="DOE Joint Genome Institute"/>
            <consortium name="Mycorrhizal Genomics Consortium"/>
            <person name="Kohler A."/>
            <person name="Kuo A."/>
            <person name="Nagy L.G."/>
            <person name="Floudas D."/>
            <person name="Copeland A."/>
            <person name="Barry K.W."/>
            <person name="Cichocki N."/>
            <person name="Veneault-Fourrey C."/>
            <person name="LaButti K."/>
            <person name="Lindquist E.A."/>
            <person name="Lipzen A."/>
            <person name="Lundell T."/>
            <person name="Morin E."/>
            <person name="Murat C."/>
            <person name="Riley R."/>
            <person name="Ohm R."/>
            <person name="Sun H."/>
            <person name="Tunlid A."/>
            <person name="Henrissat B."/>
            <person name="Grigoriev I.V."/>
            <person name="Hibbett D.S."/>
            <person name="Martin F."/>
        </authorList>
    </citation>
    <scope>NUCLEOTIDE SEQUENCE [LARGE SCALE GENOMIC DNA]</scope>
    <source>
        <strain evidence="3">Ve08.2h10</strain>
    </source>
</reference>
<dbReference type="HOGENOM" id="CLU_2794678_0_0_1"/>
<evidence type="ECO:0000313" key="2">
    <source>
        <dbReference type="EMBL" id="KIK75257.1"/>
    </source>
</evidence>
<reference evidence="2 3" key="1">
    <citation type="submission" date="2014-04" db="EMBL/GenBank/DDBJ databases">
        <authorList>
            <consortium name="DOE Joint Genome Institute"/>
            <person name="Kuo A."/>
            <person name="Kohler A."/>
            <person name="Jargeat P."/>
            <person name="Nagy L.G."/>
            <person name="Floudas D."/>
            <person name="Copeland A."/>
            <person name="Barry K.W."/>
            <person name="Cichocki N."/>
            <person name="Veneault-Fourrey C."/>
            <person name="LaButti K."/>
            <person name="Lindquist E.A."/>
            <person name="Lipzen A."/>
            <person name="Lundell T."/>
            <person name="Morin E."/>
            <person name="Murat C."/>
            <person name="Sun H."/>
            <person name="Tunlid A."/>
            <person name="Henrissat B."/>
            <person name="Grigoriev I.V."/>
            <person name="Hibbett D.S."/>
            <person name="Martin F."/>
            <person name="Nordberg H.P."/>
            <person name="Cantor M.N."/>
            <person name="Hua S.X."/>
        </authorList>
    </citation>
    <scope>NUCLEOTIDE SEQUENCE [LARGE SCALE GENOMIC DNA]</scope>
    <source>
        <strain evidence="2 3">Ve08.2h10</strain>
    </source>
</reference>
<gene>
    <name evidence="2" type="ORF">PAXRUDRAFT_19153</name>
</gene>
<keyword evidence="3" id="KW-1185">Reference proteome</keyword>